<evidence type="ECO:0008006" key="3">
    <source>
        <dbReference type="Google" id="ProtNLM"/>
    </source>
</evidence>
<proteinExistence type="predicted"/>
<dbReference type="Gene3D" id="3.30.710.10">
    <property type="entry name" value="Potassium Channel Kv1.1, Chain A"/>
    <property type="match status" value="1"/>
</dbReference>
<sequence length="238" mass="27607">MHVVSSSSRQICVPTKNKRYYWDTLIFLVEDEYFNIPRYHLEKGSEFFEAIFSLPAGDQLLEGNVDANPIRLDGITTRVDFERFVDLLYPSNNTPWKSSDKTRDEWVSILKLATLWRFPSIRQAAIENLTAMSLDPLTNIALGRKYSVSQWLRGGYKELVMRVSDITLSEAEEIGYPSSIRIFRVREEMCKKHWGSRPYGSSTYSTAHWSKEVIRQAVEEEFKDELKQVDQDGVAYEA</sequence>
<dbReference type="Proteomes" id="UP000559256">
    <property type="component" value="Unassembled WGS sequence"/>
</dbReference>
<name>A0A8H5DAU7_9AGAR</name>
<organism evidence="1 2">
    <name type="scientific">Tetrapyrgos nigripes</name>
    <dbReference type="NCBI Taxonomy" id="182062"/>
    <lineage>
        <taxon>Eukaryota</taxon>
        <taxon>Fungi</taxon>
        <taxon>Dikarya</taxon>
        <taxon>Basidiomycota</taxon>
        <taxon>Agaricomycotina</taxon>
        <taxon>Agaricomycetes</taxon>
        <taxon>Agaricomycetidae</taxon>
        <taxon>Agaricales</taxon>
        <taxon>Marasmiineae</taxon>
        <taxon>Marasmiaceae</taxon>
        <taxon>Tetrapyrgos</taxon>
    </lineage>
</organism>
<dbReference type="SUPFAM" id="SSF54695">
    <property type="entry name" value="POZ domain"/>
    <property type="match status" value="1"/>
</dbReference>
<dbReference type="InterPro" id="IPR011333">
    <property type="entry name" value="SKP1/BTB/POZ_sf"/>
</dbReference>
<evidence type="ECO:0000313" key="2">
    <source>
        <dbReference type="Proteomes" id="UP000559256"/>
    </source>
</evidence>
<keyword evidence="2" id="KW-1185">Reference proteome</keyword>
<reference evidence="1 2" key="1">
    <citation type="journal article" date="2020" name="ISME J.">
        <title>Uncovering the hidden diversity of litter-decomposition mechanisms in mushroom-forming fungi.</title>
        <authorList>
            <person name="Floudas D."/>
            <person name="Bentzer J."/>
            <person name="Ahren D."/>
            <person name="Johansson T."/>
            <person name="Persson P."/>
            <person name="Tunlid A."/>
        </authorList>
    </citation>
    <scope>NUCLEOTIDE SEQUENCE [LARGE SCALE GENOMIC DNA]</scope>
    <source>
        <strain evidence="1 2">CBS 291.85</strain>
    </source>
</reference>
<dbReference type="EMBL" id="JAACJM010000056">
    <property type="protein sequence ID" value="KAF5355477.1"/>
    <property type="molecule type" value="Genomic_DNA"/>
</dbReference>
<evidence type="ECO:0000313" key="1">
    <source>
        <dbReference type="EMBL" id="KAF5355477.1"/>
    </source>
</evidence>
<dbReference type="OrthoDB" id="9997739at2759"/>
<gene>
    <name evidence="1" type="ORF">D9758_006330</name>
</gene>
<protein>
    <recommendedName>
        <fullName evidence="3">BTB domain-containing protein</fullName>
    </recommendedName>
</protein>
<accession>A0A8H5DAU7</accession>
<dbReference type="AlphaFoldDB" id="A0A8H5DAU7"/>
<comment type="caution">
    <text evidence="1">The sequence shown here is derived from an EMBL/GenBank/DDBJ whole genome shotgun (WGS) entry which is preliminary data.</text>
</comment>